<dbReference type="InterPro" id="IPR003660">
    <property type="entry name" value="HAMP_dom"/>
</dbReference>
<dbReference type="Gene3D" id="6.10.340.10">
    <property type="match status" value="1"/>
</dbReference>
<sequence>MKTLYVRIVLTFIVVTAVSSVAGLLFTNSYYKNNLLSQNEQRTMKTALAVKELYEHTSGIDLPNYLTKMATLGYQFYLVNDRHEARAFGSPFKQGVLSSAQYDLVMDGEFYQGMNDDNDGLAVFAFFVNSLRNTAGVPIETPEGRAALFVRPDLQQQIGEVRFIMAAFIGGSFVSSLLLIVVLSRYIVNPVKKLTKATGQIANGDYEVQLDSERKDEIGELARRFASMAASIRRSEESRQQFVANVSHEFQTPLTSIQGLATAAADPSVSREESVGYMRIIASETVRLSSLSQQLLTLAFLDQAKQLEYAPFRLDEQLRQIIIMLEWQWSEKQLELELDLPETMISGDAQLLYQVWTNLITNSIKFSKAMGTLSIAIKPASEQIDIVIRDTGEGIPEADLPYLFERFYKADQSRAASGSGLGLSIAHKIVTLHDGNIAVQSQYGQGAVFTVKLPAPRL</sequence>
<dbReference type="InterPro" id="IPR003594">
    <property type="entry name" value="HATPase_dom"/>
</dbReference>
<keyword evidence="5" id="KW-0597">Phosphoprotein</keyword>
<proteinExistence type="predicted"/>
<evidence type="ECO:0000256" key="17">
    <source>
        <dbReference type="SAM" id="Phobius"/>
    </source>
</evidence>
<evidence type="ECO:0000256" key="2">
    <source>
        <dbReference type="ARBA" id="ARBA00004651"/>
    </source>
</evidence>
<keyword evidence="9 20" id="KW-0418">Kinase</keyword>
<keyword evidence="10" id="KW-0067">ATP-binding</keyword>
<keyword evidence="4" id="KW-1003">Cell membrane</keyword>
<evidence type="ECO:0000256" key="5">
    <source>
        <dbReference type="ARBA" id="ARBA00022553"/>
    </source>
</evidence>
<evidence type="ECO:0000256" key="14">
    <source>
        <dbReference type="ARBA" id="ARBA00023136"/>
    </source>
</evidence>
<evidence type="ECO:0000256" key="4">
    <source>
        <dbReference type="ARBA" id="ARBA00022475"/>
    </source>
</evidence>
<dbReference type="Gene3D" id="3.30.565.10">
    <property type="entry name" value="Histidine kinase-like ATPase, C-terminal domain"/>
    <property type="match status" value="1"/>
</dbReference>
<evidence type="ECO:0000256" key="8">
    <source>
        <dbReference type="ARBA" id="ARBA00022741"/>
    </source>
</evidence>
<dbReference type="FunFam" id="1.10.287.130:FF:000001">
    <property type="entry name" value="Two-component sensor histidine kinase"/>
    <property type="match status" value="1"/>
</dbReference>
<dbReference type="InterPro" id="IPR036890">
    <property type="entry name" value="HATPase_C_sf"/>
</dbReference>
<feature type="domain" description="HAMP" evidence="19">
    <location>
        <begin position="185"/>
        <end position="237"/>
    </location>
</feature>
<dbReference type="SMART" id="SM00388">
    <property type="entry name" value="HisKA"/>
    <property type="match status" value="1"/>
</dbReference>
<name>A0A917HUD5_9BACL</name>
<organism evidence="20 21">
    <name type="scientific">Paenibacillus radicis</name>
    <name type="common">ex Gao et al. 2016</name>
    <dbReference type="NCBI Taxonomy" id="1737354"/>
    <lineage>
        <taxon>Bacteria</taxon>
        <taxon>Bacillati</taxon>
        <taxon>Bacillota</taxon>
        <taxon>Bacilli</taxon>
        <taxon>Bacillales</taxon>
        <taxon>Paenibacillaceae</taxon>
        <taxon>Paenibacillus</taxon>
    </lineage>
</organism>
<evidence type="ECO:0000256" key="7">
    <source>
        <dbReference type="ARBA" id="ARBA00022692"/>
    </source>
</evidence>
<dbReference type="PROSITE" id="PS50885">
    <property type="entry name" value="HAMP"/>
    <property type="match status" value="1"/>
</dbReference>
<keyword evidence="13" id="KW-0843">Virulence</keyword>
<dbReference type="FunFam" id="3.30.565.10:FF:000006">
    <property type="entry name" value="Sensor histidine kinase WalK"/>
    <property type="match status" value="1"/>
</dbReference>
<evidence type="ECO:0000256" key="6">
    <source>
        <dbReference type="ARBA" id="ARBA00022679"/>
    </source>
</evidence>
<feature type="transmembrane region" description="Helical" evidence="17">
    <location>
        <begin position="163"/>
        <end position="188"/>
    </location>
</feature>
<dbReference type="RefSeq" id="WP_188893116.1">
    <property type="nucleotide sequence ID" value="NZ_BMHY01000028.1"/>
</dbReference>
<dbReference type="PROSITE" id="PS50109">
    <property type="entry name" value="HIS_KIN"/>
    <property type="match status" value="1"/>
</dbReference>
<dbReference type="InterPro" id="IPR005467">
    <property type="entry name" value="His_kinase_dom"/>
</dbReference>
<dbReference type="EC" id="2.7.13.3" evidence="3"/>
<dbReference type="SUPFAM" id="SSF158472">
    <property type="entry name" value="HAMP domain-like"/>
    <property type="match status" value="1"/>
</dbReference>
<dbReference type="CDD" id="cd00082">
    <property type="entry name" value="HisKA"/>
    <property type="match status" value="1"/>
</dbReference>
<evidence type="ECO:0000256" key="1">
    <source>
        <dbReference type="ARBA" id="ARBA00000085"/>
    </source>
</evidence>
<keyword evidence="21" id="KW-1185">Reference proteome</keyword>
<gene>
    <name evidence="20" type="ORF">GCM10010918_57600</name>
</gene>
<evidence type="ECO:0000256" key="11">
    <source>
        <dbReference type="ARBA" id="ARBA00022989"/>
    </source>
</evidence>
<evidence type="ECO:0000256" key="15">
    <source>
        <dbReference type="ARBA" id="ARBA00037219"/>
    </source>
</evidence>
<dbReference type="PRINTS" id="PR00344">
    <property type="entry name" value="BCTRLSENSOR"/>
</dbReference>
<dbReference type="GO" id="GO:0000155">
    <property type="term" value="F:phosphorelay sensor kinase activity"/>
    <property type="evidence" value="ECO:0007669"/>
    <property type="project" value="InterPro"/>
</dbReference>
<evidence type="ECO:0000256" key="10">
    <source>
        <dbReference type="ARBA" id="ARBA00022840"/>
    </source>
</evidence>
<dbReference type="Pfam" id="PF02518">
    <property type="entry name" value="HATPase_c"/>
    <property type="match status" value="1"/>
</dbReference>
<dbReference type="InterPro" id="IPR036097">
    <property type="entry name" value="HisK_dim/P_sf"/>
</dbReference>
<feature type="domain" description="Histidine kinase" evidence="18">
    <location>
        <begin position="245"/>
        <end position="457"/>
    </location>
</feature>
<comment type="caution">
    <text evidence="20">The sequence shown here is derived from an EMBL/GenBank/DDBJ whole genome shotgun (WGS) entry which is preliminary data.</text>
</comment>
<dbReference type="SMART" id="SM00304">
    <property type="entry name" value="HAMP"/>
    <property type="match status" value="1"/>
</dbReference>
<dbReference type="PANTHER" id="PTHR45528:SF11">
    <property type="entry name" value="HISTIDINE KINASE"/>
    <property type="match status" value="1"/>
</dbReference>
<keyword evidence="11 17" id="KW-1133">Transmembrane helix</keyword>
<dbReference type="InterPro" id="IPR004358">
    <property type="entry name" value="Sig_transdc_His_kin-like_C"/>
</dbReference>
<dbReference type="GO" id="GO:0005524">
    <property type="term" value="F:ATP binding"/>
    <property type="evidence" value="ECO:0007669"/>
    <property type="project" value="UniProtKB-KW"/>
</dbReference>
<dbReference type="GO" id="GO:0005886">
    <property type="term" value="C:plasma membrane"/>
    <property type="evidence" value="ECO:0007669"/>
    <property type="project" value="UniProtKB-SubCell"/>
</dbReference>
<keyword evidence="8" id="KW-0547">Nucleotide-binding</keyword>
<dbReference type="Pfam" id="PF00512">
    <property type="entry name" value="HisKA"/>
    <property type="match status" value="1"/>
</dbReference>
<reference evidence="20 21" key="1">
    <citation type="journal article" date="2014" name="Int. J. Syst. Evol. Microbiol.">
        <title>Complete genome sequence of Corynebacterium casei LMG S-19264T (=DSM 44701T), isolated from a smear-ripened cheese.</title>
        <authorList>
            <consortium name="US DOE Joint Genome Institute (JGI-PGF)"/>
            <person name="Walter F."/>
            <person name="Albersmeier A."/>
            <person name="Kalinowski J."/>
            <person name="Ruckert C."/>
        </authorList>
    </citation>
    <scope>NUCLEOTIDE SEQUENCE [LARGE SCALE GENOMIC DNA]</scope>
    <source>
        <strain evidence="20 21">CGMCC 1.15286</strain>
    </source>
</reference>
<dbReference type="Gene3D" id="1.10.287.130">
    <property type="match status" value="1"/>
</dbReference>
<comment type="subcellular location">
    <subcellularLocation>
        <location evidence="2">Cell membrane</location>
        <topology evidence="2">Multi-pass membrane protein</topology>
    </subcellularLocation>
</comment>
<evidence type="ECO:0000256" key="3">
    <source>
        <dbReference type="ARBA" id="ARBA00012438"/>
    </source>
</evidence>
<comment type="function">
    <text evidence="15">Member of the two-component regulatory system HssS/HssR involved in intracellular heme homeostasis and tempering of staphylococcal virulence. HssS functions as a heme sensor histidine kinase which is autophosphorylated at a histidine residue and transfers its phosphate group to an aspartate residue of HssR. HssR/HssS activates the expression of hrtAB, an efflux pump, in response to extracellular heme, hemin, hemoglobin or blood.</text>
</comment>
<dbReference type="Pfam" id="PF00672">
    <property type="entry name" value="HAMP"/>
    <property type="match status" value="1"/>
</dbReference>
<keyword evidence="12" id="KW-0902">Two-component regulatory system</keyword>
<dbReference type="Proteomes" id="UP000600247">
    <property type="component" value="Unassembled WGS sequence"/>
</dbReference>
<dbReference type="InterPro" id="IPR050398">
    <property type="entry name" value="HssS/ArlS-like"/>
</dbReference>
<dbReference type="SMART" id="SM00387">
    <property type="entry name" value="HATPase_c"/>
    <property type="match status" value="1"/>
</dbReference>
<dbReference type="PANTHER" id="PTHR45528">
    <property type="entry name" value="SENSOR HISTIDINE KINASE CPXA"/>
    <property type="match status" value="1"/>
</dbReference>
<evidence type="ECO:0000256" key="9">
    <source>
        <dbReference type="ARBA" id="ARBA00022777"/>
    </source>
</evidence>
<evidence type="ECO:0000259" key="18">
    <source>
        <dbReference type="PROSITE" id="PS50109"/>
    </source>
</evidence>
<evidence type="ECO:0000313" key="21">
    <source>
        <dbReference type="Proteomes" id="UP000600247"/>
    </source>
</evidence>
<dbReference type="SUPFAM" id="SSF55874">
    <property type="entry name" value="ATPase domain of HSP90 chaperone/DNA topoisomerase II/histidine kinase"/>
    <property type="match status" value="1"/>
</dbReference>
<feature type="transmembrane region" description="Helical" evidence="17">
    <location>
        <begin position="6"/>
        <end position="26"/>
    </location>
</feature>
<evidence type="ECO:0000256" key="13">
    <source>
        <dbReference type="ARBA" id="ARBA00023026"/>
    </source>
</evidence>
<dbReference type="EMBL" id="BMHY01000028">
    <property type="protein sequence ID" value="GGG91014.1"/>
    <property type="molecule type" value="Genomic_DNA"/>
</dbReference>
<dbReference type="AlphaFoldDB" id="A0A917HUD5"/>
<dbReference type="SUPFAM" id="SSF47384">
    <property type="entry name" value="Homodimeric domain of signal transducing histidine kinase"/>
    <property type="match status" value="1"/>
</dbReference>
<dbReference type="CDD" id="cd06225">
    <property type="entry name" value="HAMP"/>
    <property type="match status" value="1"/>
</dbReference>
<accession>A0A917HUD5</accession>
<evidence type="ECO:0000256" key="16">
    <source>
        <dbReference type="ARBA" id="ARBA00040841"/>
    </source>
</evidence>
<evidence type="ECO:0000313" key="20">
    <source>
        <dbReference type="EMBL" id="GGG91014.1"/>
    </source>
</evidence>
<dbReference type="CDD" id="cd00075">
    <property type="entry name" value="HATPase"/>
    <property type="match status" value="1"/>
</dbReference>
<evidence type="ECO:0000259" key="19">
    <source>
        <dbReference type="PROSITE" id="PS50885"/>
    </source>
</evidence>
<keyword evidence="14 17" id="KW-0472">Membrane</keyword>
<evidence type="ECO:0000256" key="12">
    <source>
        <dbReference type="ARBA" id="ARBA00023012"/>
    </source>
</evidence>
<comment type="catalytic activity">
    <reaction evidence="1">
        <text>ATP + protein L-histidine = ADP + protein N-phospho-L-histidine.</text>
        <dbReference type="EC" id="2.7.13.3"/>
    </reaction>
</comment>
<dbReference type="InterPro" id="IPR003661">
    <property type="entry name" value="HisK_dim/P_dom"/>
</dbReference>
<keyword evidence="6" id="KW-0808">Transferase</keyword>
<keyword evidence="7 17" id="KW-0812">Transmembrane</keyword>
<protein>
    <recommendedName>
        <fullName evidence="16">Heme sensor protein HssS</fullName>
        <ecNumber evidence="3">2.7.13.3</ecNumber>
    </recommendedName>
</protein>